<reference evidence="1" key="2">
    <citation type="journal article" date="2015" name="Fish Shellfish Immunol.">
        <title>Early steps in the European eel (Anguilla anguilla)-Vibrio vulnificus interaction in the gills: Role of the RtxA13 toxin.</title>
        <authorList>
            <person name="Callol A."/>
            <person name="Pajuelo D."/>
            <person name="Ebbesson L."/>
            <person name="Teles M."/>
            <person name="MacKenzie S."/>
            <person name="Amaro C."/>
        </authorList>
    </citation>
    <scope>NUCLEOTIDE SEQUENCE</scope>
</reference>
<proteinExistence type="predicted"/>
<protein>
    <submittedName>
        <fullName evidence="1">Uncharacterized protein</fullName>
    </submittedName>
</protein>
<name>A0A0E9S401_ANGAN</name>
<dbReference type="EMBL" id="GBXM01072413">
    <property type="protein sequence ID" value="JAH36164.1"/>
    <property type="molecule type" value="Transcribed_RNA"/>
</dbReference>
<sequence length="14" mass="1602">MCGELLAERQSYCV</sequence>
<reference evidence="1" key="1">
    <citation type="submission" date="2014-11" db="EMBL/GenBank/DDBJ databases">
        <authorList>
            <person name="Amaro Gonzalez C."/>
        </authorList>
    </citation>
    <scope>NUCLEOTIDE SEQUENCE</scope>
</reference>
<organism evidence="1">
    <name type="scientific">Anguilla anguilla</name>
    <name type="common">European freshwater eel</name>
    <name type="synonym">Muraena anguilla</name>
    <dbReference type="NCBI Taxonomy" id="7936"/>
    <lineage>
        <taxon>Eukaryota</taxon>
        <taxon>Metazoa</taxon>
        <taxon>Chordata</taxon>
        <taxon>Craniata</taxon>
        <taxon>Vertebrata</taxon>
        <taxon>Euteleostomi</taxon>
        <taxon>Actinopterygii</taxon>
        <taxon>Neopterygii</taxon>
        <taxon>Teleostei</taxon>
        <taxon>Anguilliformes</taxon>
        <taxon>Anguillidae</taxon>
        <taxon>Anguilla</taxon>
    </lineage>
</organism>
<accession>A0A0E9S401</accession>
<evidence type="ECO:0000313" key="1">
    <source>
        <dbReference type="EMBL" id="JAH36164.1"/>
    </source>
</evidence>